<protein>
    <submittedName>
        <fullName evidence="1">Uncharacterized protein</fullName>
    </submittedName>
</protein>
<reference evidence="1" key="1">
    <citation type="submission" date="2023-04" db="EMBL/GenBank/DDBJ databases">
        <title>Draft Genome sequencing of Naganishia species isolated from polar environments using Oxford Nanopore Technology.</title>
        <authorList>
            <person name="Leo P."/>
            <person name="Venkateswaran K."/>
        </authorList>
    </citation>
    <scope>NUCLEOTIDE SEQUENCE</scope>
    <source>
        <strain evidence="1">MNA-CCFEE 5425</strain>
    </source>
</reference>
<organism evidence="1 2">
    <name type="scientific">Naganishia vaughanmartiniae</name>
    <dbReference type="NCBI Taxonomy" id="1424756"/>
    <lineage>
        <taxon>Eukaryota</taxon>
        <taxon>Fungi</taxon>
        <taxon>Dikarya</taxon>
        <taxon>Basidiomycota</taxon>
        <taxon>Agaricomycotina</taxon>
        <taxon>Tremellomycetes</taxon>
        <taxon>Filobasidiales</taxon>
        <taxon>Filobasidiaceae</taxon>
        <taxon>Naganishia</taxon>
    </lineage>
</organism>
<dbReference type="EMBL" id="JASBWU010000010">
    <property type="protein sequence ID" value="KAJ9118758.1"/>
    <property type="molecule type" value="Genomic_DNA"/>
</dbReference>
<sequence length="163" mass="18429">MYNVAWVIKATFEYVASVCYARYDFTRGEDGSSELEQFYIRLPRDTPLGWITMSDCDCVKLVPDLHPDWSKALEEFGKQCFKFKSSPLEQQSVLPWAVKFVSRGPENAYGNAQLQKWLLREDSALQRPNGKKTGNKGREKAGVTIDGNRSDQAAEPRATSLAL</sequence>
<name>A0ACC2X4W0_9TREE</name>
<keyword evidence="2" id="KW-1185">Reference proteome</keyword>
<evidence type="ECO:0000313" key="1">
    <source>
        <dbReference type="EMBL" id="KAJ9118758.1"/>
    </source>
</evidence>
<dbReference type="Proteomes" id="UP001243375">
    <property type="component" value="Unassembled WGS sequence"/>
</dbReference>
<accession>A0ACC2X4W0</accession>
<comment type="caution">
    <text evidence="1">The sequence shown here is derived from an EMBL/GenBank/DDBJ whole genome shotgun (WGS) entry which is preliminary data.</text>
</comment>
<evidence type="ECO:0000313" key="2">
    <source>
        <dbReference type="Proteomes" id="UP001243375"/>
    </source>
</evidence>
<gene>
    <name evidence="1" type="ORF">QFC22_003979</name>
</gene>
<proteinExistence type="predicted"/>